<evidence type="ECO:0008006" key="3">
    <source>
        <dbReference type="Google" id="ProtNLM"/>
    </source>
</evidence>
<dbReference type="Proteomes" id="UP000007819">
    <property type="component" value="Chromosome A1"/>
</dbReference>
<evidence type="ECO:0000313" key="2">
    <source>
        <dbReference type="Proteomes" id="UP000007819"/>
    </source>
</evidence>
<dbReference type="KEGG" id="api:115033626"/>
<accession>A0A8R2NN32</accession>
<organism evidence="1 2">
    <name type="scientific">Acyrthosiphon pisum</name>
    <name type="common">Pea aphid</name>
    <dbReference type="NCBI Taxonomy" id="7029"/>
    <lineage>
        <taxon>Eukaryota</taxon>
        <taxon>Metazoa</taxon>
        <taxon>Ecdysozoa</taxon>
        <taxon>Arthropoda</taxon>
        <taxon>Hexapoda</taxon>
        <taxon>Insecta</taxon>
        <taxon>Pterygota</taxon>
        <taxon>Neoptera</taxon>
        <taxon>Paraneoptera</taxon>
        <taxon>Hemiptera</taxon>
        <taxon>Sternorrhyncha</taxon>
        <taxon>Aphidomorpha</taxon>
        <taxon>Aphidoidea</taxon>
        <taxon>Aphididae</taxon>
        <taxon>Macrosiphini</taxon>
        <taxon>Acyrthosiphon</taxon>
    </lineage>
</organism>
<reference evidence="2" key="1">
    <citation type="submission" date="2010-06" db="EMBL/GenBank/DDBJ databases">
        <authorList>
            <person name="Jiang H."/>
            <person name="Abraham K."/>
            <person name="Ali S."/>
            <person name="Alsbrooks S.L."/>
            <person name="Anim B.N."/>
            <person name="Anosike U.S."/>
            <person name="Attaway T."/>
            <person name="Bandaranaike D.P."/>
            <person name="Battles P.K."/>
            <person name="Bell S.N."/>
            <person name="Bell A.V."/>
            <person name="Beltran B."/>
            <person name="Bickham C."/>
            <person name="Bustamante Y."/>
            <person name="Caleb T."/>
            <person name="Canada A."/>
            <person name="Cardenas V."/>
            <person name="Carter K."/>
            <person name="Chacko J."/>
            <person name="Chandrabose M.N."/>
            <person name="Chavez D."/>
            <person name="Chavez A."/>
            <person name="Chen L."/>
            <person name="Chu H.-S."/>
            <person name="Claassen K.J."/>
            <person name="Cockrell R."/>
            <person name="Collins M."/>
            <person name="Cooper J.A."/>
            <person name="Cree A."/>
            <person name="Curry S.M."/>
            <person name="Da Y."/>
            <person name="Dao M.D."/>
            <person name="Das B."/>
            <person name="Davila M.-L."/>
            <person name="Davy-Carroll L."/>
            <person name="Denson S."/>
            <person name="Dinh H."/>
            <person name="Ebong V.E."/>
            <person name="Edwards J.R."/>
            <person name="Egan A."/>
            <person name="El-Daye J."/>
            <person name="Escobedo L."/>
            <person name="Fernandez S."/>
            <person name="Fernando P.R."/>
            <person name="Flagg N."/>
            <person name="Forbes L.D."/>
            <person name="Fowler R.G."/>
            <person name="Fu Q."/>
            <person name="Gabisi R.A."/>
            <person name="Ganer J."/>
            <person name="Garbino Pronczuk A."/>
            <person name="Garcia R.M."/>
            <person name="Garner T."/>
            <person name="Garrett T.E."/>
            <person name="Gonzalez D.A."/>
            <person name="Hamid H."/>
            <person name="Hawkins E.S."/>
            <person name="Hirani K."/>
            <person name="Hogues M.E."/>
            <person name="Hollins B."/>
            <person name="Hsiao C.-H."/>
            <person name="Jabil R."/>
            <person name="James M.L."/>
            <person name="Jhangiani S.N."/>
            <person name="Johnson B."/>
            <person name="Johnson Q."/>
            <person name="Joshi V."/>
            <person name="Kalu J.B."/>
            <person name="Kam C."/>
            <person name="Kashfia A."/>
            <person name="Keebler J."/>
            <person name="Kisamo H."/>
            <person name="Kovar C.L."/>
            <person name="Lago L.A."/>
            <person name="Lai C.-Y."/>
            <person name="Laidlaw J."/>
            <person name="Lara F."/>
            <person name="Le T.-K."/>
            <person name="Lee S.L."/>
            <person name="Legall F.H."/>
            <person name="Lemon S.J."/>
            <person name="Lewis L.R."/>
            <person name="Li B."/>
            <person name="Liu Y."/>
            <person name="Liu Y.-S."/>
            <person name="Lopez J."/>
            <person name="Lozado R.J."/>
            <person name="Lu J."/>
            <person name="Madu R.C."/>
            <person name="Maheshwari M."/>
            <person name="Maheshwari R."/>
            <person name="Malloy K."/>
            <person name="Martinez E."/>
            <person name="Mathew T."/>
            <person name="Mercado I.C."/>
            <person name="Mercado C."/>
            <person name="Meyer B."/>
            <person name="Montgomery K."/>
            <person name="Morgan M.B."/>
            <person name="Munidasa M."/>
            <person name="Nazareth L.V."/>
            <person name="Nelson J."/>
            <person name="Ng B.M."/>
            <person name="Nguyen N.B."/>
            <person name="Nguyen P.Q."/>
            <person name="Nguyen T."/>
            <person name="Obregon M."/>
            <person name="Okwuonu G.O."/>
            <person name="Onwere C.G."/>
            <person name="Orozco G."/>
            <person name="Parra A."/>
            <person name="Patel S."/>
            <person name="Patil S."/>
            <person name="Perez A."/>
            <person name="Perez Y."/>
            <person name="Pham C."/>
            <person name="Primus E.L."/>
            <person name="Pu L.-L."/>
            <person name="Puazo M."/>
            <person name="Qin X."/>
            <person name="Quiroz J.B."/>
            <person name="Reese J."/>
            <person name="Richards S."/>
            <person name="Rives C.M."/>
            <person name="Robberts R."/>
            <person name="Ruiz S.J."/>
            <person name="Ruiz M.J."/>
            <person name="Santibanez J."/>
            <person name="Schneider B.W."/>
            <person name="Sisson I."/>
            <person name="Smith M."/>
            <person name="Sodergren E."/>
            <person name="Song X.-Z."/>
            <person name="Song B.B."/>
            <person name="Summersgill H."/>
            <person name="Thelus R."/>
            <person name="Thornton R.D."/>
            <person name="Trejos Z.Y."/>
            <person name="Usmani K."/>
            <person name="Vattathil S."/>
            <person name="Villasana D."/>
            <person name="Walker D.L."/>
            <person name="Wang S."/>
            <person name="Wang K."/>
            <person name="White C.S."/>
            <person name="Williams A.C."/>
            <person name="Williamson J."/>
            <person name="Wilson K."/>
            <person name="Woghiren I.O."/>
            <person name="Woodworth J.R."/>
            <person name="Worley K.C."/>
            <person name="Wright R.A."/>
            <person name="Wu W."/>
            <person name="Young L."/>
            <person name="Zhang L."/>
            <person name="Zhang J."/>
            <person name="Zhu Y."/>
            <person name="Muzny D.M."/>
            <person name="Weinstock G."/>
            <person name="Gibbs R.A."/>
        </authorList>
    </citation>
    <scope>NUCLEOTIDE SEQUENCE [LARGE SCALE GENOMIC DNA]</scope>
    <source>
        <strain evidence="2">LSR1</strain>
    </source>
</reference>
<evidence type="ECO:0000313" key="1">
    <source>
        <dbReference type="EnsemblMetazoa" id="XP_029342342.1"/>
    </source>
</evidence>
<protein>
    <recommendedName>
        <fullName evidence="3">MULE transposase domain-containing protein</fullName>
    </recommendedName>
</protein>
<dbReference type="GeneID" id="115033626"/>
<dbReference type="RefSeq" id="XP_029342342.1">
    <property type="nucleotide sequence ID" value="XM_029486482.1"/>
</dbReference>
<keyword evidence="2" id="KW-1185">Reference proteome</keyword>
<dbReference type="OrthoDB" id="6617361at2759"/>
<dbReference type="EnsemblMetazoa" id="XM_029486482.1">
    <property type="protein sequence ID" value="XP_029342342.1"/>
    <property type="gene ID" value="LOC115033626"/>
</dbReference>
<sequence>MSTIPHDIKFQMFADYLTDNYIDNNSLFPPYIWAVASSSSTHTTNACESFHSKFNAEFYHPHPQIFNFIKVLTDFQTDTYIKLSSLHITPRITSQTCQRTKQIQAALDQYNNKLISRTSFIALVAYKYKKRIIPPSINCET</sequence>
<proteinExistence type="predicted"/>
<name>A0A8R2NN32_ACYPI</name>
<dbReference type="AlphaFoldDB" id="A0A8R2NN32"/>
<reference evidence="1" key="2">
    <citation type="submission" date="2022-06" db="UniProtKB">
        <authorList>
            <consortium name="EnsemblMetazoa"/>
        </authorList>
    </citation>
    <scope>IDENTIFICATION</scope>
</reference>